<evidence type="ECO:0000256" key="2">
    <source>
        <dbReference type="ARBA" id="ARBA00022771"/>
    </source>
</evidence>
<feature type="domain" description="AN1-type" evidence="5">
    <location>
        <begin position="102"/>
        <end position="151"/>
    </location>
</feature>
<gene>
    <name evidence="6" type="ORF">CWI36_0345p0020</name>
</gene>
<organism evidence="6 7">
    <name type="scientific">Hamiltosporidium magnivora</name>
    <dbReference type="NCBI Taxonomy" id="148818"/>
    <lineage>
        <taxon>Eukaryota</taxon>
        <taxon>Fungi</taxon>
        <taxon>Fungi incertae sedis</taxon>
        <taxon>Microsporidia</taxon>
        <taxon>Dubosqiidae</taxon>
        <taxon>Hamiltosporidium</taxon>
    </lineage>
</organism>
<accession>A0A4Q9LG05</accession>
<dbReference type="STRING" id="148818.A0A4Q9LG05"/>
<dbReference type="VEuPathDB" id="MicrosporidiaDB:CWI36_0345p0020"/>
<comment type="caution">
    <text evidence="6">The sequence shown here is derived from an EMBL/GenBank/DDBJ whole genome shotgun (WGS) entry which is preliminary data.</text>
</comment>
<dbReference type="AlphaFoldDB" id="A0A4Q9LG05"/>
<evidence type="ECO:0000313" key="7">
    <source>
        <dbReference type="Proteomes" id="UP000291404"/>
    </source>
</evidence>
<evidence type="ECO:0000256" key="3">
    <source>
        <dbReference type="ARBA" id="ARBA00022833"/>
    </source>
</evidence>
<sequence length="171" mass="19827">MIRAFHTSTTSLHVLQSIGYSFIKKNISNTKKDNMGEINVSDGRKEISINIKEYRKVSDLTKYVAIKMNISEFWLEYNGLRLKENSPISEIKFDQTTKISVIYKKLHCFFKQCYNKAGKINSDCNYCSKNYCAKHRIPESHACIEIESCKKAANSRNEAKLLKEKLTRNKI</sequence>
<dbReference type="SMART" id="SM00154">
    <property type="entry name" value="ZnF_AN1"/>
    <property type="match status" value="1"/>
</dbReference>
<dbReference type="Gene3D" id="4.10.1110.10">
    <property type="entry name" value="AN1-like Zinc finger"/>
    <property type="match status" value="1"/>
</dbReference>
<reference evidence="6 7" key="1">
    <citation type="submission" date="2017-12" db="EMBL/GenBank/DDBJ databases">
        <authorList>
            <person name="Pombert J.-F."/>
            <person name="Haag K.L."/>
            <person name="Ebert D."/>
        </authorList>
    </citation>
    <scope>NUCLEOTIDE SEQUENCE [LARGE SCALE GENOMIC DNA]</scope>
    <source>
        <strain evidence="6">BE-OM-2</strain>
    </source>
</reference>
<dbReference type="VEuPathDB" id="MicrosporidiaDB:CWI39_0298p0010"/>
<dbReference type="PROSITE" id="PS51039">
    <property type="entry name" value="ZF_AN1"/>
    <property type="match status" value="1"/>
</dbReference>
<dbReference type="InterPro" id="IPR000058">
    <property type="entry name" value="Znf_AN1"/>
</dbReference>
<keyword evidence="1" id="KW-0479">Metal-binding</keyword>
<dbReference type="InterPro" id="IPR029071">
    <property type="entry name" value="Ubiquitin-like_domsf"/>
</dbReference>
<evidence type="ECO:0000256" key="1">
    <source>
        <dbReference type="ARBA" id="ARBA00022723"/>
    </source>
</evidence>
<dbReference type="EMBL" id="PITI01000345">
    <property type="protein sequence ID" value="TBU06999.1"/>
    <property type="molecule type" value="Genomic_DNA"/>
</dbReference>
<dbReference type="SUPFAM" id="SSF54236">
    <property type="entry name" value="Ubiquitin-like"/>
    <property type="match status" value="1"/>
</dbReference>
<dbReference type="SUPFAM" id="SSF118310">
    <property type="entry name" value="AN1-like Zinc finger"/>
    <property type="match status" value="1"/>
</dbReference>
<evidence type="ECO:0000259" key="5">
    <source>
        <dbReference type="PROSITE" id="PS51039"/>
    </source>
</evidence>
<dbReference type="GO" id="GO:0008270">
    <property type="term" value="F:zinc ion binding"/>
    <property type="evidence" value="ECO:0007669"/>
    <property type="project" value="UniProtKB-KW"/>
</dbReference>
<evidence type="ECO:0000313" key="6">
    <source>
        <dbReference type="EMBL" id="TBU06999.1"/>
    </source>
</evidence>
<evidence type="ECO:0000256" key="4">
    <source>
        <dbReference type="PROSITE-ProRule" id="PRU00449"/>
    </source>
</evidence>
<dbReference type="Proteomes" id="UP000291404">
    <property type="component" value="Unassembled WGS sequence"/>
</dbReference>
<keyword evidence="7" id="KW-1185">Reference proteome</keyword>
<proteinExistence type="predicted"/>
<keyword evidence="3" id="KW-0862">Zinc</keyword>
<dbReference type="InterPro" id="IPR035896">
    <property type="entry name" value="AN1-like_Znf"/>
</dbReference>
<keyword evidence="2 4" id="KW-0863">Zinc-finger</keyword>
<dbReference type="Pfam" id="PF01428">
    <property type="entry name" value="zf-AN1"/>
    <property type="match status" value="1"/>
</dbReference>
<protein>
    <submittedName>
        <fullName evidence="6">Putative AN1-like zinc finger domain-containing protein</fullName>
    </submittedName>
</protein>
<name>A0A4Q9LG05_9MICR</name>